<dbReference type="EMBL" id="CP080598">
    <property type="protein sequence ID" value="QYX31892.1"/>
    <property type="molecule type" value="Genomic_DNA"/>
</dbReference>
<reference evidence="2 3" key="1">
    <citation type="journal article" date="2022" name="J. Am. Chem. Soc.">
        <title>Biosynthesis of Guanitoxin Enables Global Environmental Detection in Freshwater Cyanobacteria.</title>
        <authorList>
            <person name="Lima S.T."/>
            <person name="Fallon T.R."/>
            <person name="Cordoza J.L."/>
            <person name="Chekan J.R."/>
            <person name="Delbaje E."/>
            <person name="Hopiavuori A.R."/>
            <person name="Alvarenga D.O."/>
            <person name="Wood S.M."/>
            <person name="Luhavaya H."/>
            <person name="Baumgartner J.T."/>
            <person name="Dorr F.A."/>
            <person name="Etchegaray A."/>
            <person name="Pinto E."/>
            <person name="McKinnie S.M.K."/>
            <person name="Fiore M.F."/>
            <person name="Moore B.S."/>
        </authorList>
    </citation>
    <scope>NUCLEOTIDE SEQUENCE [LARGE SCALE GENOMIC DNA]</scope>
    <source>
        <strain evidence="2 3">ITEP-024</strain>
    </source>
</reference>
<protein>
    <submittedName>
        <fullName evidence="2">AAA family ATPase</fullName>
    </submittedName>
</protein>
<name>A0ABX8WZK3_9CYAN</name>
<dbReference type="PANTHER" id="PTHR32182:SF22">
    <property type="entry name" value="ATP-DEPENDENT ENDONUCLEASE, OLD FAMILY-RELATED"/>
    <property type="match status" value="1"/>
</dbReference>
<proteinExistence type="predicted"/>
<organism evidence="2 3">
    <name type="scientific">Sphaerospermopsis torques-reginae ITEP-024</name>
    <dbReference type="NCBI Taxonomy" id="984208"/>
    <lineage>
        <taxon>Bacteria</taxon>
        <taxon>Bacillati</taxon>
        <taxon>Cyanobacteriota</taxon>
        <taxon>Cyanophyceae</taxon>
        <taxon>Nostocales</taxon>
        <taxon>Aphanizomenonaceae</taxon>
        <taxon>Sphaerospermopsis</taxon>
        <taxon>Sphaerospermopsis torques-reginae</taxon>
    </lineage>
</organism>
<dbReference type="Gene3D" id="3.40.50.300">
    <property type="entry name" value="P-loop containing nucleotide triphosphate hydrolases"/>
    <property type="match status" value="2"/>
</dbReference>
<evidence type="ECO:0000259" key="1">
    <source>
        <dbReference type="Pfam" id="PF13304"/>
    </source>
</evidence>
<keyword evidence="3" id="KW-1185">Reference proteome</keyword>
<dbReference type="Pfam" id="PF13304">
    <property type="entry name" value="AAA_21"/>
    <property type="match status" value="1"/>
</dbReference>
<evidence type="ECO:0000313" key="3">
    <source>
        <dbReference type="Proteomes" id="UP000826540"/>
    </source>
</evidence>
<dbReference type="RefSeq" id="WP_220609875.1">
    <property type="nucleotide sequence ID" value="NZ_CP080598.1"/>
</dbReference>
<dbReference type="PIRSF" id="PIRSF029347">
    <property type="entry name" value="RecF"/>
    <property type="match status" value="1"/>
</dbReference>
<dbReference type="SUPFAM" id="SSF52540">
    <property type="entry name" value="P-loop containing nucleoside triphosphate hydrolases"/>
    <property type="match status" value="1"/>
</dbReference>
<dbReference type="PANTHER" id="PTHR32182">
    <property type="entry name" value="DNA REPLICATION AND REPAIR PROTEIN RECF"/>
    <property type="match status" value="1"/>
</dbReference>
<evidence type="ECO:0000313" key="2">
    <source>
        <dbReference type="EMBL" id="QYX31892.1"/>
    </source>
</evidence>
<sequence length="383" mass="43321">MNSFERITIEGYRRLFNVQIDMRDRPLTVMIGANGAGKTSLLEIFSLLAASANAQLANKISELGGLPDIITRDRANSIAISLSMSVPGYAPLNYQLEVALKGFTYEIVRETLTENNPLVLEPFKHIDSFGLDVKYFNFEDEKLLRPNWDHNPLETSLAQVPKMYKAPETLRKELASCTFYGALNVAPKSPVRLPQSMRPATLPGANGEDLVSCLYYLRETDPERFEIIEDTLAVAFPDFERLSFPPVAAGTITMTWKDKNFSKPLYMHQLSEGTLRFIWLVTLLQSPDLTAVTLIDEPEVSLHPELLELLAHLMREAAQRTQLIVATHSDRLIRFLEPKEVLVCDVEDGLTTMNWGDSFNLKHWLEDYSLDQVWAMNLMGGRP</sequence>
<dbReference type="InterPro" id="IPR027417">
    <property type="entry name" value="P-loop_NTPase"/>
</dbReference>
<dbReference type="Proteomes" id="UP000826540">
    <property type="component" value="Chromosome"/>
</dbReference>
<accession>A0ABX8WZK3</accession>
<feature type="domain" description="ATPase AAA-type core" evidence="1">
    <location>
        <begin position="27"/>
        <end position="333"/>
    </location>
</feature>
<dbReference type="InterPro" id="IPR014555">
    <property type="entry name" value="RecF-like"/>
</dbReference>
<dbReference type="InterPro" id="IPR003959">
    <property type="entry name" value="ATPase_AAA_core"/>
</dbReference>
<gene>
    <name evidence="2" type="ORF">K2F26_00085</name>
</gene>